<dbReference type="PANTHER" id="PTHR13812:SF19">
    <property type="entry name" value="KETIMINE REDUCTASE MU-CRYSTALLIN"/>
    <property type="match status" value="1"/>
</dbReference>
<organism evidence="1 2">
    <name type="scientific">Paenibacillus agaridevorans</name>
    <dbReference type="NCBI Taxonomy" id="171404"/>
    <lineage>
        <taxon>Bacteria</taxon>
        <taxon>Bacillati</taxon>
        <taxon>Bacillota</taxon>
        <taxon>Bacilli</taxon>
        <taxon>Bacillales</taxon>
        <taxon>Paenibacillaceae</taxon>
        <taxon>Paenibacillus</taxon>
    </lineage>
</organism>
<name>A0A2R5EWN7_9BACL</name>
<proteinExistence type="predicted"/>
<sequence length="358" mass="39803">MIYYGDEQLREIGEPWRELVDRIQETVRIMDRGGVVQPLKPYLRYGNPDNRIIAMPAYVGGTVAAAGLKWIASFPGNIYAGLPRAHSVTILNEASTGEPRAIVNSSRVSAVRTAAVSGLMLREWLRHRLLDNRRDEAEEGLRIGIIGLGPIGRMHLAMTLALFGEHIDQVMLYDVRGISPEEVIPHSFGKRTGAGPTLTFGEPTEQSKPLRIRQLRKDIPIRFAGNWQELYRSCNVILTCTVSPVRYIDIPPAPGSLLLDISLRDYGLDAIRGIRSIVVDDWAEVCRENTDIELLHRETGLSAEDVMSLGDIVCRDAISSLRSEEPVLFCPMGMAAFDVSIADWYVRKGEELGIGVKL</sequence>
<dbReference type="InterPro" id="IPR003462">
    <property type="entry name" value="ODC_Mu_crystall"/>
</dbReference>
<comment type="caution">
    <text evidence="1">The sequence shown here is derived from an EMBL/GenBank/DDBJ whole genome shotgun (WGS) entry which is preliminary data.</text>
</comment>
<gene>
    <name evidence="1" type="ORF">PAT3040_05741</name>
</gene>
<dbReference type="Pfam" id="PF02423">
    <property type="entry name" value="OCD_Mu_crystall"/>
    <property type="match status" value="1"/>
</dbReference>
<protein>
    <submittedName>
        <fullName evidence="1">Ornithine cyclodeaminase</fullName>
    </submittedName>
</protein>
<dbReference type="AlphaFoldDB" id="A0A2R5EWN7"/>
<evidence type="ECO:0000313" key="1">
    <source>
        <dbReference type="EMBL" id="GBG10967.1"/>
    </source>
</evidence>
<dbReference type="InterPro" id="IPR023401">
    <property type="entry name" value="ODC_N"/>
</dbReference>
<dbReference type="Gene3D" id="3.30.1780.10">
    <property type="entry name" value="ornithine cyclodeaminase, domain 1"/>
    <property type="match status" value="1"/>
</dbReference>
<dbReference type="Proteomes" id="UP000245202">
    <property type="component" value="Unassembled WGS sequence"/>
</dbReference>
<dbReference type="GO" id="GO:0005737">
    <property type="term" value="C:cytoplasm"/>
    <property type="evidence" value="ECO:0007669"/>
    <property type="project" value="TreeGrafter"/>
</dbReference>
<evidence type="ECO:0000313" key="2">
    <source>
        <dbReference type="Proteomes" id="UP000245202"/>
    </source>
</evidence>
<dbReference type="SUPFAM" id="SSF51735">
    <property type="entry name" value="NAD(P)-binding Rossmann-fold domains"/>
    <property type="match status" value="1"/>
</dbReference>
<accession>A0A2R5EWN7</accession>
<dbReference type="RefSeq" id="WP_108995359.1">
    <property type="nucleotide sequence ID" value="NZ_BDQX01000362.1"/>
</dbReference>
<dbReference type="InterPro" id="IPR036291">
    <property type="entry name" value="NAD(P)-bd_dom_sf"/>
</dbReference>
<keyword evidence="2" id="KW-1185">Reference proteome</keyword>
<dbReference type="Gene3D" id="3.40.50.720">
    <property type="entry name" value="NAD(P)-binding Rossmann-like Domain"/>
    <property type="match status" value="1"/>
</dbReference>
<dbReference type="PANTHER" id="PTHR13812">
    <property type="entry name" value="KETIMINE REDUCTASE MU-CRYSTALLIN"/>
    <property type="match status" value="1"/>
</dbReference>
<dbReference type="EMBL" id="BDQX01000362">
    <property type="protein sequence ID" value="GBG10967.1"/>
    <property type="molecule type" value="Genomic_DNA"/>
</dbReference>
<reference evidence="1 2" key="1">
    <citation type="submission" date="2017-08" db="EMBL/GenBank/DDBJ databases">
        <title>Substantial Increase in Enzyme Production by Combined Drug-Resistance Mutations in Paenibacillus agaridevorans.</title>
        <authorList>
            <person name="Tanaka Y."/>
            <person name="Funane K."/>
            <person name="Hosaka T."/>
            <person name="Shiwa Y."/>
            <person name="Fujita N."/>
            <person name="Miyazaki T."/>
            <person name="Yoshikawa H."/>
            <person name="Murakami K."/>
            <person name="Kasahara K."/>
            <person name="Inaoka T."/>
            <person name="Hiraga Y."/>
            <person name="Ochi K."/>
        </authorList>
    </citation>
    <scope>NUCLEOTIDE SEQUENCE [LARGE SCALE GENOMIC DNA]</scope>
    <source>
        <strain evidence="1 2">T-3040</strain>
    </source>
</reference>